<sequence length="182" mass="20514">MNSNHQKKAKTNQSSVLGSSHISNNSSNQSQKMIQASYKYPDGSEYKGEWNNEGQRHGFGILLLNDGTKYMGEFENGLCHGLGVMIFPDGSKYEGEFYHGRYNNLGVFTRCDKMKYEGEFKEGKVIGRGLLTFTDGTHGLPRNEGYFEGNKLIQREKCTEITYKAAQMAKNANKLINSKLMN</sequence>
<evidence type="ECO:0000313" key="5">
    <source>
        <dbReference type="EMBL" id="CAF0729086.1"/>
    </source>
</evidence>
<dbReference type="GO" id="GO:0042995">
    <property type="term" value="C:cell projection"/>
    <property type="evidence" value="ECO:0007669"/>
    <property type="project" value="UniProtKB-SubCell"/>
</dbReference>
<feature type="compositionally biased region" description="Basic residues" evidence="4">
    <location>
        <begin position="1"/>
        <end position="10"/>
    </location>
</feature>
<dbReference type="Proteomes" id="UP000663879">
    <property type="component" value="Unassembled WGS sequence"/>
</dbReference>
<keyword evidence="3" id="KW-0966">Cell projection</keyword>
<dbReference type="EMBL" id="CAJNOC010000220">
    <property type="protein sequence ID" value="CAF0729086.1"/>
    <property type="molecule type" value="Genomic_DNA"/>
</dbReference>
<dbReference type="SUPFAM" id="SSF82185">
    <property type="entry name" value="Histone H3 K4-specific methyltransferase SET7/9 N-terminal domain"/>
    <property type="match status" value="1"/>
</dbReference>
<evidence type="ECO:0000256" key="2">
    <source>
        <dbReference type="ARBA" id="ARBA00022737"/>
    </source>
</evidence>
<comment type="subcellular location">
    <subcellularLocation>
        <location evidence="1">Cell projection</location>
    </subcellularLocation>
</comment>
<organism evidence="5 6">
    <name type="scientific">Brachionus calyciflorus</name>
    <dbReference type="NCBI Taxonomy" id="104777"/>
    <lineage>
        <taxon>Eukaryota</taxon>
        <taxon>Metazoa</taxon>
        <taxon>Spiralia</taxon>
        <taxon>Gnathifera</taxon>
        <taxon>Rotifera</taxon>
        <taxon>Eurotatoria</taxon>
        <taxon>Monogononta</taxon>
        <taxon>Pseudotrocha</taxon>
        <taxon>Ploima</taxon>
        <taxon>Brachionidae</taxon>
        <taxon>Brachionus</taxon>
    </lineage>
</organism>
<dbReference type="AlphaFoldDB" id="A0A813MVP0"/>
<evidence type="ECO:0000256" key="1">
    <source>
        <dbReference type="ARBA" id="ARBA00004316"/>
    </source>
</evidence>
<evidence type="ECO:0008006" key="7">
    <source>
        <dbReference type="Google" id="ProtNLM"/>
    </source>
</evidence>
<keyword evidence="6" id="KW-1185">Reference proteome</keyword>
<dbReference type="OrthoDB" id="406044at2759"/>
<dbReference type="SMART" id="SM00698">
    <property type="entry name" value="MORN"/>
    <property type="match status" value="4"/>
</dbReference>
<gene>
    <name evidence="5" type="ORF">OXX778_LOCUS2720</name>
</gene>
<dbReference type="PANTHER" id="PTHR46614:SF1">
    <property type="entry name" value="MORN REPEAT-CONTAINING PROTEIN 4"/>
    <property type="match status" value="1"/>
</dbReference>
<feature type="region of interest" description="Disordered" evidence="4">
    <location>
        <begin position="1"/>
        <end position="33"/>
    </location>
</feature>
<keyword evidence="2" id="KW-0677">Repeat</keyword>
<accession>A0A813MVP0</accession>
<protein>
    <recommendedName>
        <fullName evidence="7">MORN repeat protein</fullName>
    </recommendedName>
</protein>
<evidence type="ECO:0000313" key="6">
    <source>
        <dbReference type="Proteomes" id="UP000663879"/>
    </source>
</evidence>
<dbReference type="InterPro" id="IPR003409">
    <property type="entry name" value="MORN"/>
</dbReference>
<dbReference type="Gene3D" id="2.20.110.10">
    <property type="entry name" value="Histone H3 K4-specific methyltransferase SET7/9 N-terminal domain"/>
    <property type="match status" value="2"/>
</dbReference>
<reference evidence="5" key="1">
    <citation type="submission" date="2021-02" db="EMBL/GenBank/DDBJ databases">
        <authorList>
            <person name="Nowell W R."/>
        </authorList>
    </citation>
    <scope>NUCLEOTIDE SEQUENCE</scope>
    <source>
        <strain evidence="5">Ploen Becks lab</strain>
    </source>
</reference>
<evidence type="ECO:0000256" key="4">
    <source>
        <dbReference type="SAM" id="MobiDB-lite"/>
    </source>
</evidence>
<evidence type="ECO:0000256" key="3">
    <source>
        <dbReference type="ARBA" id="ARBA00023273"/>
    </source>
</evidence>
<dbReference type="Pfam" id="PF02493">
    <property type="entry name" value="MORN"/>
    <property type="match status" value="4"/>
</dbReference>
<dbReference type="InterPro" id="IPR052315">
    <property type="entry name" value="MORN4"/>
</dbReference>
<feature type="compositionally biased region" description="Low complexity" evidence="4">
    <location>
        <begin position="14"/>
        <end position="30"/>
    </location>
</feature>
<name>A0A813MVP0_9BILA</name>
<comment type="caution">
    <text evidence="5">The sequence shown here is derived from an EMBL/GenBank/DDBJ whole genome shotgun (WGS) entry which is preliminary data.</text>
</comment>
<dbReference type="PANTHER" id="PTHR46614">
    <property type="entry name" value="MORN REPEAT-CONTAINING PROTEIN 4"/>
    <property type="match status" value="1"/>
</dbReference>
<dbReference type="GO" id="GO:0048678">
    <property type="term" value="P:response to axon injury"/>
    <property type="evidence" value="ECO:0007669"/>
    <property type="project" value="TreeGrafter"/>
</dbReference>
<proteinExistence type="predicted"/>